<dbReference type="EMBL" id="CBXV010000005">
    <property type="protein sequence ID" value="CDM65527.1"/>
    <property type="molecule type" value="Genomic_DNA"/>
</dbReference>
<dbReference type="PANTHER" id="PTHR34405:SF3">
    <property type="entry name" value="CRISPR-ASSOCIATED ENDORIBONUCLEASE CAS2 3"/>
    <property type="match status" value="1"/>
</dbReference>
<organism evidence="10 11">
    <name type="scientific">Pyrinomonas methylaliphatogenes</name>
    <dbReference type="NCBI Taxonomy" id="454194"/>
    <lineage>
        <taxon>Bacteria</taxon>
        <taxon>Pseudomonadati</taxon>
        <taxon>Acidobacteriota</taxon>
        <taxon>Blastocatellia</taxon>
        <taxon>Blastocatellales</taxon>
        <taxon>Pyrinomonadaceae</taxon>
        <taxon>Pyrinomonas</taxon>
    </lineage>
</organism>
<dbReference type="GO" id="GO:0016787">
    <property type="term" value="F:hydrolase activity"/>
    <property type="evidence" value="ECO:0007669"/>
    <property type="project" value="UniProtKB-KW"/>
</dbReference>
<evidence type="ECO:0000256" key="2">
    <source>
        <dbReference type="ARBA" id="ARBA00009959"/>
    </source>
</evidence>
<keyword evidence="4 9" id="KW-0479">Metal-binding</keyword>
<dbReference type="GO" id="GO:0046872">
    <property type="term" value="F:metal ion binding"/>
    <property type="evidence" value="ECO:0007669"/>
    <property type="project" value="UniProtKB-UniRule"/>
</dbReference>
<protein>
    <recommendedName>
        <fullName evidence="9">CRISPR-associated endoribonuclease Cas2</fullName>
        <ecNumber evidence="9">3.1.-.-</ecNumber>
    </recommendedName>
</protein>
<name>A0A0B6WXS4_9BACT</name>
<keyword evidence="11" id="KW-1185">Reference proteome</keyword>
<keyword evidence="8 9" id="KW-0051">Antiviral defense</keyword>
<evidence type="ECO:0000256" key="8">
    <source>
        <dbReference type="ARBA" id="ARBA00023118"/>
    </source>
</evidence>
<evidence type="ECO:0000256" key="3">
    <source>
        <dbReference type="ARBA" id="ARBA00022722"/>
    </source>
</evidence>
<dbReference type="InterPro" id="IPR021127">
    <property type="entry name" value="CRISPR_associated_Cas2"/>
</dbReference>
<evidence type="ECO:0000313" key="11">
    <source>
        <dbReference type="Proteomes" id="UP000031518"/>
    </source>
</evidence>
<reference evidence="10 11" key="2">
    <citation type="submission" date="2015-01" db="EMBL/GenBank/DDBJ databases">
        <title>Complete genome sequence of Pyrinomonas methylaliphatogenes type strain K22T.</title>
        <authorList>
            <person name="Lee K.C.Y."/>
            <person name="Power J.F."/>
            <person name="Dunfield P.F."/>
            <person name="Morgan X.C."/>
            <person name="Huttenhower C."/>
            <person name="Stott M.B."/>
        </authorList>
    </citation>
    <scope>NUCLEOTIDE SEQUENCE [LARGE SCALE GENOMIC DNA]</scope>
    <source>
        <strain evidence="10 11">K22</strain>
    </source>
</reference>
<dbReference type="Pfam" id="PF09827">
    <property type="entry name" value="CRISPR_Cas2"/>
    <property type="match status" value="1"/>
</dbReference>
<evidence type="ECO:0000256" key="7">
    <source>
        <dbReference type="ARBA" id="ARBA00022842"/>
    </source>
</evidence>
<proteinExistence type="inferred from homology"/>
<dbReference type="STRING" id="454194.PYK22_01530"/>
<comment type="function">
    <text evidence="9">CRISPR (clustered regularly interspaced short palindromic repeat), is an adaptive immune system that provides protection against mobile genetic elements (viruses, transposable elements and conjugative plasmids). CRISPR clusters contain sequences complementary to antecedent mobile elements and target invading nucleic acids. CRISPR clusters are transcribed and processed into CRISPR RNA (crRNA). Functions as a ssRNA-specific endoribonuclease. Involved in the integration of spacer DNA into the CRISPR cassette.</text>
</comment>
<dbReference type="InterPro" id="IPR019199">
    <property type="entry name" value="Virulence_VapD/CRISPR_Cas2"/>
</dbReference>
<dbReference type="PANTHER" id="PTHR34405">
    <property type="entry name" value="CRISPR-ASSOCIATED ENDORIBONUCLEASE CAS2"/>
    <property type="match status" value="1"/>
</dbReference>
<evidence type="ECO:0000256" key="4">
    <source>
        <dbReference type="ARBA" id="ARBA00022723"/>
    </source>
</evidence>
<evidence type="ECO:0000256" key="1">
    <source>
        <dbReference type="ARBA" id="ARBA00001946"/>
    </source>
</evidence>
<comment type="similarity">
    <text evidence="2 9">Belongs to the CRISPR-associated endoribonuclease Cas2 protein family.</text>
</comment>
<dbReference type="HAMAP" id="MF_01471">
    <property type="entry name" value="Cas2"/>
    <property type="match status" value="1"/>
</dbReference>
<evidence type="ECO:0000256" key="9">
    <source>
        <dbReference type="HAMAP-Rule" id="MF_01471"/>
    </source>
</evidence>
<keyword evidence="6 9" id="KW-0378">Hydrolase</keyword>
<dbReference type="AlphaFoldDB" id="A0A0B6WXS4"/>
<dbReference type="CDD" id="cd09725">
    <property type="entry name" value="Cas2_I_II_III"/>
    <property type="match status" value="1"/>
</dbReference>
<keyword evidence="3 9" id="KW-0540">Nuclease</keyword>
<gene>
    <name evidence="9" type="primary">cas2</name>
    <name evidence="10" type="ORF">PYK22_01530</name>
</gene>
<dbReference type="OrthoDB" id="9798176at2"/>
<comment type="cofactor">
    <cofactor evidence="1 9">
        <name>Mg(2+)</name>
        <dbReference type="ChEBI" id="CHEBI:18420"/>
    </cofactor>
</comment>
<evidence type="ECO:0000256" key="6">
    <source>
        <dbReference type="ARBA" id="ARBA00022801"/>
    </source>
</evidence>
<dbReference type="Proteomes" id="UP000031518">
    <property type="component" value="Unassembled WGS sequence"/>
</dbReference>
<dbReference type="SUPFAM" id="SSF143430">
    <property type="entry name" value="TTP0101/SSO1404-like"/>
    <property type="match status" value="1"/>
</dbReference>
<keyword evidence="7 9" id="KW-0460">Magnesium</keyword>
<feature type="binding site" evidence="9">
    <location>
        <position position="10"/>
    </location>
    <ligand>
        <name>Mg(2+)</name>
        <dbReference type="ChEBI" id="CHEBI:18420"/>
        <note>catalytic</note>
    </ligand>
</feature>
<dbReference type="EC" id="3.1.-.-" evidence="9"/>
<sequence>MRNRYIVSYDISDPRRWRRVYRTMRGYGDPIQYSVFQCDLLPAERIMMIEALTGIIDHREDRVMLIDVGPADGRGRWSIETLGRAIKHEERIAIIV</sequence>
<dbReference type="GO" id="GO:0051607">
    <property type="term" value="P:defense response to virus"/>
    <property type="evidence" value="ECO:0007669"/>
    <property type="project" value="UniProtKB-UniRule"/>
</dbReference>
<evidence type="ECO:0000313" key="10">
    <source>
        <dbReference type="EMBL" id="CDM65527.1"/>
    </source>
</evidence>
<keyword evidence="5 9" id="KW-0255">Endonuclease</keyword>
<dbReference type="NCBIfam" id="TIGR01573">
    <property type="entry name" value="cas2"/>
    <property type="match status" value="1"/>
</dbReference>
<dbReference type="Gene3D" id="3.30.70.240">
    <property type="match status" value="1"/>
</dbReference>
<evidence type="ECO:0000256" key="5">
    <source>
        <dbReference type="ARBA" id="ARBA00022759"/>
    </source>
</evidence>
<dbReference type="GO" id="GO:0004521">
    <property type="term" value="F:RNA endonuclease activity"/>
    <property type="evidence" value="ECO:0007669"/>
    <property type="project" value="InterPro"/>
</dbReference>
<accession>A0A0B6WXS4</accession>
<comment type="subunit">
    <text evidence="9">Homodimer, forms a heterotetramer with a Cas1 homodimer.</text>
</comment>
<dbReference type="GO" id="GO:0043571">
    <property type="term" value="P:maintenance of CRISPR repeat elements"/>
    <property type="evidence" value="ECO:0007669"/>
    <property type="project" value="UniProtKB-UniRule"/>
</dbReference>
<reference evidence="10 11" key="1">
    <citation type="submission" date="2013-12" db="EMBL/GenBank/DDBJ databases">
        <authorList>
            <person name="Stott M."/>
        </authorList>
    </citation>
    <scope>NUCLEOTIDE SEQUENCE [LARGE SCALE GENOMIC DNA]</scope>
    <source>
        <strain evidence="10 11">K22</strain>
    </source>
</reference>